<accession>X1W2D7</accession>
<sequence>MNEKVIRKPRNIKIDPEAVHRARVEALRSRKKLGEWIEEAIDEKIEREEKKIK</sequence>
<proteinExistence type="predicted"/>
<protein>
    <submittedName>
        <fullName evidence="1">Uncharacterized protein</fullName>
    </submittedName>
</protein>
<evidence type="ECO:0000313" key="1">
    <source>
        <dbReference type="EMBL" id="GAJ23525.1"/>
    </source>
</evidence>
<name>X1W2D7_9ZZZZ</name>
<gene>
    <name evidence="1" type="ORF">S12H4_57538</name>
</gene>
<dbReference type="EMBL" id="BARW01037229">
    <property type="protein sequence ID" value="GAJ23525.1"/>
    <property type="molecule type" value="Genomic_DNA"/>
</dbReference>
<reference evidence="1" key="1">
    <citation type="journal article" date="2014" name="Front. Microbiol.">
        <title>High frequency of phylogenetically diverse reductive dehalogenase-homologous genes in deep subseafloor sedimentary metagenomes.</title>
        <authorList>
            <person name="Kawai M."/>
            <person name="Futagami T."/>
            <person name="Toyoda A."/>
            <person name="Takaki Y."/>
            <person name="Nishi S."/>
            <person name="Hori S."/>
            <person name="Arai W."/>
            <person name="Tsubouchi T."/>
            <person name="Morono Y."/>
            <person name="Uchiyama I."/>
            <person name="Ito T."/>
            <person name="Fujiyama A."/>
            <person name="Inagaki F."/>
            <person name="Takami H."/>
        </authorList>
    </citation>
    <scope>NUCLEOTIDE SEQUENCE</scope>
    <source>
        <strain evidence="1">Expedition CK06-06</strain>
    </source>
</reference>
<comment type="caution">
    <text evidence="1">The sequence shown here is derived from an EMBL/GenBank/DDBJ whole genome shotgun (WGS) entry which is preliminary data.</text>
</comment>
<dbReference type="AlphaFoldDB" id="X1W2D7"/>
<organism evidence="1">
    <name type="scientific">marine sediment metagenome</name>
    <dbReference type="NCBI Taxonomy" id="412755"/>
    <lineage>
        <taxon>unclassified sequences</taxon>
        <taxon>metagenomes</taxon>
        <taxon>ecological metagenomes</taxon>
    </lineage>
</organism>